<evidence type="ECO:0000313" key="1">
    <source>
        <dbReference type="EMBL" id="DAD71000.1"/>
    </source>
</evidence>
<protein>
    <submittedName>
        <fullName evidence="1">Major capsid protein</fullName>
    </submittedName>
</protein>
<organism evidence="1">
    <name type="scientific">Siphoviridae sp. ct5d86</name>
    <dbReference type="NCBI Taxonomy" id="2827561"/>
    <lineage>
        <taxon>Viruses</taxon>
        <taxon>Duplodnaviria</taxon>
        <taxon>Heunggongvirae</taxon>
        <taxon>Uroviricota</taxon>
        <taxon>Caudoviricetes</taxon>
    </lineage>
</organism>
<reference evidence="1" key="1">
    <citation type="journal article" date="2021" name="Proc. Natl. Acad. Sci. U.S.A.">
        <title>A Catalog of Tens of Thousands of Viruses from Human Metagenomes Reveals Hidden Associations with Chronic Diseases.</title>
        <authorList>
            <person name="Tisza M.J."/>
            <person name="Buck C.B."/>
        </authorList>
    </citation>
    <scope>NUCLEOTIDE SEQUENCE</scope>
    <source>
        <strain evidence="1">Ct5d86</strain>
    </source>
</reference>
<dbReference type="EMBL" id="BK015875">
    <property type="protein sequence ID" value="DAD71000.1"/>
    <property type="molecule type" value="Genomic_DNA"/>
</dbReference>
<name>A0A8S5LMC8_9CAUD</name>
<proteinExistence type="predicted"/>
<sequence>MAHTIYSNFYLSNEVEDQYKSHLDLQQFCKVDNTLTGSAGMKRKINVYSATDGTETLAMGAGNSKSIEVKYSQKEYEILLAQNRFKYFDEQEMTDPMLVPVGVRHMGTDLFNYVNKGIYTEFKKANLAVAAEKLNFGAFADAVANMNIEYTDNEAETVSQLAFAFVNPADVAELRKNLAEDLKYVESFVRTGYVGTVAGVNIYTKKDADKGTIIVATRAAVTLFNKKGVEVEQDRDGDKRENTIWSRKYYLPALTDATKVVKVIVGKAKKSTDTTVNASKTYYKQNGTGFIVGTPTANPSTENFYEIG</sequence>
<accession>A0A8S5LMC8</accession>
<dbReference type="SUPFAM" id="SSF56563">
    <property type="entry name" value="Major capsid protein gp5"/>
    <property type="match status" value="1"/>
</dbReference>